<proteinExistence type="predicted"/>
<keyword evidence="2" id="KW-1185">Reference proteome</keyword>
<dbReference type="EMBL" id="JAVKGR010000003">
    <property type="protein sequence ID" value="MDR8018782.1"/>
    <property type="molecule type" value="Genomic_DNA"/>
</dbReference>
<organism evidence="1 2">
    <name type="scientific">Nesterenkonia aerolata</name>
    <dbReference type="NCBI Taxonomy" id="3074079"/>
    <lineage>
        <taxon>Bacteria</taxon>
        <taxon>Bacillati</taxon>
        <taxon>Actinomycetota</taxon>
        <taxon>Actinomycetes</taxon>
        <taxon>Micrococcales</taxon>
        <taxon>Micrococcaceae</taxon>
        <taxon>Nesterenkonia</taxon>
    </lineage>
</organism>
<comment type="caution">
    <text evidence="1">The sequence shown here is derived from an EMBL/GenBank/DDBJ whole genome shotgun (WGS) entry which is preliminary data.</text>
</comment>
<sequence>MKGSDLMDLHPRFSAAAKVTGLLGVVAWALTACGGGTPEFSEIEEDVWTAMEEADSVTIDGGALIGQAALEEAESDPVFSDVGLDEGDEVTATVLGAVDGSAIEMDISMGEEMQVQAVQVDGSTYMDATIVTDAMALSAGDLAGDELDAEALAEEMAAELEGQWVESPGNGGLTMKDPFDGIRDVLGDRTQDLDGSTQERDGFEAHVYTNGEEGDDEVEIVVSADEEEPYLLSATYDGGTVTFSDWNETQLPEAPSESVTEVELQQLFMEHIMMGTEE</sequence>
<evidence type="ECO:0008006" key="3">
    <source>
        <dbReference type="Google" id="ProtNLM"/>
    </source>
</evidence>
<dbReference type="RefSeq" id="WP_310547775.1">
    <property type="nucleotide sequence ID" value="NZ_JAVKGR010000003.1"/>
</dbReference>
<dbReference type="PROSITE" id="PS51257">
    <property type="entry name" value="PROKAR_LIPOPROTEIN"/>
    <property type="match status" value="1"/>
</dbReference>
<evidence type="ECO:0000313" key="2">
    <source>
        <dbReference type="Proteomes" id="UP001251870"/>
    </source>
</evidence>
<accession>A0ABU2DQK5</accession>
<protein>
    <recommendedName>
        <fullName evidence="3">Lipoprotein</fullName>
    </recommendedName>
</protein>
<evidence type="ECO:0000313" key="1">
    <source>
        <dbReference type="EMBL" id="MDR8018782.1"/>
    </source>
</evidence>
<reference evidence="1 2" key="1">
    <citation type="submission" date="2023-09" db="EMBL/GenBank/DDBJ databases">
        <title>Description of three actinobacteria isolated from air of manufacturing shop in a pharmaceutical factory.</title>
        <authorList>
            <person name="Zhang D.-F."/>
        </authorList>
    </citation>
    <scope>NUCLEOTIDE SEQUENCE [LARGE SCALE GENOMIC DNA]</scope>
    <source>
        <strain evidence="1 2">LY-0111</strain>
    </source>
</reference>
<gene>
    <name evidence="1" type="ORF">RIL96_04295</name>
</gene>
<name>A0ABU2DQK5_9MICC</name>
<dbReference type="Proteomes" id="UP001251870">
    <property type="component" value="Unassembled WGS sequence"/>
</dbReference>